<comment type="caution">
    <text evidence="1">The sequence shown here is derived from an EMBL/GenBank/DDBJ whole genome shotgun (WGS) entry which is preliminary data.</text>
</comment>
<evidence type="ECO:0000313" key="2">
    <source>
        <dbReference type="Proteomes" id="UP000593565"/>
    </source>
</evidence>
<dbReference type="EMBL" id="JAAGNN010000005">
    <property type="protein sequence ID" value="KAF4089706.1"/>
    <property type="molecule type" value="Genomic_DNA"/>
</dbReference>
<keyword evidence="2" id="KW-1185">Reference proteome</keyword>
<evidence type="ECO:0008006" key="3">
    <source>
        <dbReference type="Google" id="ProtNLM"/>
    </source>
</evidence>
<dbReference type="Proteomes" id="UP000593565">
    <property type="component" value="Unassembled WGS sequence"/>
</dbReference>
<sequence>MDGWMDIYCFGKPAWMVQRVNWTTTEWTQLRHPEQPTIGNDCAQAVTRLDTICDTHSSVFLHNMDSALKALLLAALILLVSAQTSNNYRSLSGVVTKHVDKALKKANQDFGAGHHIAFHSLIDTPVTRESYLNVNVLLIVTTCKKASKDAYEHRDECNKQKEKTPMIDCLVCKTNNGNELVDCARKIDVSSKKRTEFRGKCIDHHTGGSTILKFLSEDNEKQS</sequence>
<gene>
    <name evidence="1" type="ORF">AMELA_G00069900</name>
</gene>
<dbReference type="AlphaFoldDB" id="A0A7J6B461"/>
<accession>A0A7J6B461</accession>
<reference evidence="1 2" key="1">
    <citation type="submission" date="2020-02" db="EMBL/GenBank/DDBJ databases">
        <title>A chromosome-scale genome assembly of the black bullhead catfish (Ameiurus melas).</title>
        <authorList>
            <person name="Wen M."/>
            <person name="Zham M."/>
            <person name="Cabau C."/>
            <person name="Klopp C."/>
            <person name="Donnadieu C."/>
            <person name="Roques C."/>
            <person name="Bouchez O."/>
            <person name="Lampietro C."/>
            <person name="Jouanno E."/>
            <person name="Herpin A."/>
            <person name="Louis A."/>
            <person name="Berthelot C."/>
            <person name="Parey E."/>
            <person name="Roest-Crollius H."/>
            <person name="Braasch I."/>
            <person name="Postlethwait J."/>
            <person name="Robinson-Rechavi M."/>
            <person name="Echchiki A."/>
            <person name="Begum T."/>
            <person name="Montfort J."/>
            <person name="Schartl M."/>
            <person name="Bobe J."/>
            <person name="Guiguen Y."/>
        </authorList>
    </citation>
    <scope>NUCLEOTIDE SEQUENCE [LARGE SCALE GENOMIC DNA]</scope>
    <source>
        <strain evidence="1">M_S1</strain>
        <tissue evidence="1">Blood</tissue>
    </source>
</reference>
<organism evidence="1 2">
    <name type="scientific">Ameiurus melas</name>
    <name type="common">Black bullhead</name>
    <name type="synonym">Silurus melas</name>
    <dbReference type="NCBI Taxonomy" id="219545"/>
    <lineage>
        <taxon>Eukaryota</taxon>
        <taxon>Metazoa</taxon>
        <taxon>Chordata</taxon>
        <taxon>Craniata</taxon>
        <taxon>Vertebrata</taxon>
        <taxon>Euteleostomi</taxon>
        <taxon>Actinopterygii</taxon>
        <taxon>Neopterygii</taxon>
        <taxon>Teleostei</taxon>
        <taxon>Ostariophysi</taxon>
        <taxon>Siluriformes</taxon>
        <taxon>Ictaluridae</taxon>
        <taxon>Ameiurus</taxon>
    </lineage>
</organism>
<name>A0A7J6B461_AMEME</name>
<proteinExistence type="predicted"/>
<evidence type="ECO:0000313" key="1">
    <source>
        <dbReference type="EMBL" id="KAF4089706.1"/>
    </source>
</evidence>
<protein>
    <recommendedName>
        <fullName evidence="3">Cystatin domain-containing protein</fullName>
    </recommendedName>
</protein>